<sequence length="121" mass="13434">MLTGGITRRTTAEQALADGVALIEMGTALAVTPDLPARWRDGREADRYLRPVWLDKALASAAGMAQVRHQLRRLARGTHPTPGTHPAYALLTEQLRQRRALRRYRTWLPTTQGTAIADRPA</sequence>
<dbReference type="Proteomes" id="UP001348265">
    <property type="component" value="Unassembled WGS sequence"/>
</dbReference>
<gene>
    <name evidence="1" type="ORF">RB636_12620</name>
</gene>
<dbReference type="SUPFAM" id="SSF51395">
    <property type="entry name" value="FMN-linked oxidoreductases"/>
    <property type="match status" value="1"/>
</dbReference>
<evidence type="ECO:0000313" key="1">
    <source>
        <dbReference type="EMBL" id="MEF3114030.1"/>
    </source>
</evidence>
<evidence type="ECO:0000313" key="2">
    <source>
        <dbReference type="Proteomes" id="UP001348265"/>
    </source>
</evidence>
<reference evidence="1 2" key="1">
    <citation type="submission" date="2023-08" db="EMBL/GenBank/DDBJ databases">
        <authorList>
            <person name="Sharma P."/>
            <person name="Verma V."/>
            <person name="Mohan M.K."/>
            <person name="Dubey A.K."/>
        </authorList>
    </citation>
    <scope>NUCLEOTIDE SEQUENCE [LARGE SCALE GENOMIC DNA]</scope>
    <source>
        <strain evidence="1 2">ADP4</strain>
    </source>
</reference>
<organism evidence="1 2">
    <name type="scientific">Streptomyces chrestomyceticus</name>
    <dbReference type="NCBI Taxonomy" id="68185"/>
    <lineage>
        <taxon>Bacteria</taxon>
        <taxon>Bacillati</taxon>
        <taxon>Actinomycetota</taxon>
        <taxon>Actinomycetes</taxon>
        <taxon>Kitasatosporales</taxon>
        <taxon>Streptomycetaceae</taxon>
        <taxon>Streptomyces</taxon>
    </lineage>
</organism>
<dbReference type="InterPro" id="IPR013785">
    <property type="entry name" value="Aldolase_TIM"/>
</dbReference>
<name>A0ABU7WR75_9ACTN</name>
<comment type="caution">
    <text evidence="1">The sequence shown here is derived from an EMBL/GenBank/DDBJ whole genome shotgun (WGS) entry which is preliminary data.</text>
</comment>
<dbReference type="Gene3D" id="3.20.20.70">
    <property type="entry name" value="Aldolase class I"/>
    <property type="match status" value="1"/>
</dbReference>
<proteinExistence type="predicted"/>
<keyword evidence="2" id="KW-1185">Reference proteome</keyword>
<dbReference type="RefSeq" id="WP_331786597.1">
    <property type="nucleotide sequence ID" value="NZ_JAVFKM010000005.1"/>
</dbReference>
<accession>A0ABU7WR75</accession>
<protein>
    <submittedName>
        <fullName evidence="1">Uncharacterized protein</fullName>
    </submittedName>
</protein>
<dbReference type="EMBL" id="JAVFKM010000005">
    <property type="protein sequence ID" value="MEF3114030.1"/>
    <property type="molecule type" value="Genomic_DNA"/>
</dbReference>